<dbReference type="Proteomes" id="UP000636709">
    <property type="component" value="Unassembled WGS sequence"/>
</dbReference>
<evidence type="ECO:0000313" key="3">
    <source>
        <dbReference type="Proteomes" id="UP000636709"/>
    </source>
</evidence>
<feature type="region of interest" description="Disordered" evidence="1">
    <location>
        <begin position="112"/>
        <end position="158"/>
    </location>
</feature>
<organism evidence="2 3">
    <name type="scientific">Digitaria exilis</name>
    <dbReference type="NCBI Taxonomy" id="1010633"/>
    <lineage>
        <taxon>Eukaryota</taxon>
        <taxon>Viridiplantae</taxon>
        <taxon>Streptophyta</taxon>
        <taxon>Embryophyta</taxon>
        <taxon>Tracheophyta</taxon>
        <taxon>Spermatophyta</taxon>
        <taxon>Magnoliopsida</taxon>
        <taxon>Liliopsida</taxon>
        <taxon>Poales</taxon>
        <taxon>Poaceae</taxon>
        <taxon>PACMAD clade</taxon>
        <taxon>Panicoideae</taxon>
        <taxon>Panicodae</taxon>
        <taxon>Paniceae</taxon>
        <taxon>Anthephorinae</taxon>
        <taxon>Digitaria</taxon>
    </lineage>
</organism>
<name>A0A835F8G7_9POAL</name>
<gene>
    <name evidence="2" type="ORF">HU200_016413</name>
</gene>
<evidence type="ECO:0000313" key="2">
    <source>
        <dbReference type="EMBL" id="KAF8731357.1"/>
    </source>
</evidence>
<dbReference type="EMBL" id="JACEFO010001608">
    <property type="protein sequence ID" value="KAF8731357.1"/>
    <property type="molecule type" value="Genomic_DNA"/>
</dbReference>
<accession>A0A835F8G7</accession>
<reference evidence="2" key="1">
    <citation type="submission" date="2020-07" db="EMBL/GenBank/DDBJ databases">
        <title>Genome sequence and genetic diversity analysis of an under-domesticated orphan crop, white fonio (Digitaria exilis).</title>
        <authorList>
            <person name="Bennetzen J.L."/>
            <person name="Chen S."/>
            <person name="Ma X."/>
            <person name="Wang X."/>
            <person name="Yssel A.E.J."/>
            <person name="Chaluvadi S.R."/>
            <person name="Johnson M."/>
            <person name="Gangashetty P."/>
            <person name="Hamidou F."/>
            <person name="Sanogo M.D."/>
            <person name="Zwaenepoel A."/>
            <person name="Wallace J."/>
            <person name="Van De Peer Y."/>
            <person name="Van Deynze A."/>
        </authorList>
    </citation>
    <scope>NUCLEOTIDE SEQUENCE</scope>
    <source>
        <tissue evidence="2">Leaves</tissue>
    </source>
</reference>
<proteinExistence type="predicted"/>
<sequence length="201" mass="21993">MWKGPWLQSRWLHPAAAHSTAKFVDHPGPYGSGSRGSLGTSRRSPVMGSQTVRVGIHGWDPGHARWKMTRPWRASSTIEPPRRSAGAWRRKEDVGTKPWLLKTAPSMGVARWKARNRERKWREETRRRQRLQTSAARTGLAGSSGRERMRTSSTSSSSSCVGGVMLLGWLEGGGGARVRSGGGGGGGIGWRTMFSLSFLLG</sequence>
<evidence type="ECO:0000256" key="1">
    <source>
        <dbReference type="SAM" id="MobiDB-lite"/>
    </source>
</evidence>
<protein>
    <submittedName>
        <fullName evidence="2">Uncharacterized protein</fullName>
    </submittedName>
</protein>
<feature type="region of interest" description="Disordered" evidence="1">
    <location>
        <begin position="22"/>
        <end position="46"/>
    </location>
</feature>
<comment type="caution">
    <text evidence="2">The sequence shown here is derived from an EMBL/GenBank/DDBJ whole genome shotgun (WGS) entry which is preliminary data.</text>
</comment>
<dbReference type="AlphaFoldDB" id="A0A835F8G7"/>
<keyword evidence="3" id="KW-1185">Reference proteome</keyword>